<dbReference type="EMBL" id="JAUESC010000382">
    <property type="protein sequence ID" value="KAK0587630.1"/>
    <property type="molecule type" value="Genomic_DNA"/>
</dbReference>
<evidence type="ECO:0000313" key="2">
    <source>
        <dbReference type="EMBL" id="KAK0587630.1"/>
    </source>
</evidence>
<evidence type="ECO:0000256" key="1">
    <source>
        <dbReference type="SAM" id="MobiDB-lite"/>
    </source>
</evidence>
<reference evidence="2" key="2">
    <citation type="submission" date="2023-06" db="EMBL/GenBank/DDBJ databases">
        <authorList>
            <person name="Swenson N.G."/>
            <person name="Wegrzyn J.L."/>
            <person name="Mcevoy S.L."/>
        </authorList>
    </citation>
    <scope>NUCLEOTIDE SEQUENCE</scope>
    <source>
        <strain evidence="2">NS2018</strain>
        <tissue evidence="2">Leaf</tissue>
    </source>
</reference>
<dbReference type="AlphaFoldDB" id="A0AA39SCA7"/>
<reference evidence="2" key="1">
    <citation type="journal article" date="2022" name="Plant J.">
        <title>Strategies of tolerance reflected in two North American maple genomes.</title>
        <authorList>
            <person name="McEvoy S.L."/>
            <person name="Sezen U.U."/>
            <person name="Trouern-Trend A."/>
            <person name="McMahon S.M."/>
            <person name="Schaberg P.G."/>
            <person name="Yang J."/>
            <person name="Wegrzyn J.L."/>
            <person name="Swenson N.G."/>
        </authorList>
    </citation>
    <scope>NUCLEOTIDE SEQUENCE</scope>
    <source>
        <strain evidence="2">NS2018</strain>
    </source>
</reference>
<keyword evidence="3" id="KW-1185">Reference proteome</keyword>
<gene>
    <name evidence="2" type="ORF">LWI29_026080</name>
</gene>
<feature type="compositionally biased region" description="Basic and acidic residues" evidence="1">
    <location>
        <begin position="94"/>
        <end position="103"/>
    </location>
</feature>
<sequence length="103" mass="11484">MMIWSQLSNQRKLFGLRIPTSKALCLPASTSLDAVSLFIGRTIGCFRSSVKFGHRTKKDFLTIKNLANPLLSIGPNIRSTPRSVPSMDQTLTRNKPEPRRAKA</sequence>
<feature type="compositionally biased region" description="Polar residues" evidence="1">
    <location>
        <begin position="77"/>
        <end position="93"/>
    </location>
</feature>
<comment type="caution">
    <text evidence="2">The sequence shown here is derived from an EMBL/GenBank/DDBJ whole genome shotgun (WGS) entry which is preliminary data.</text>
</comment>
<feature type="region of interest" description="Disordered" evidence="1">
    <location>
        <begin position="77"/>
        <end position="103"/>
    </location>
</feature>
<dbReference type="Proteomes" id="UP001168877">
    <property type="component" value="Unassembled WGS sequence"/>
</dbReference>
<proteinExistence type="predicted"/>
<protein>
    <submittedName>
        <fullName evidence="2">Uncharacterized protein</fullName>
    </submittedName>
</protein>
<name>A0AA39SCA7_ACESA</name>
<accession>A0AA39SCA7</accession>
<organism evidence="2 3">
    <name type="scientific">Acer saccharum</name>
    <name type="common">Sugar maple</name>
    <dbReference type="NCBI Taxonomy" id="4024"/>
    <lineage>
        <taxon>Eukaryota</taxon>
        <taxon>Viridiplantae</taxon>
        <taxon>Streptophyta</taxon>
        <taxon>Embryophyta</taxon>
        <taxon>Tracheophyta</taxon>
        <taxon>Spermatophyta</taxon>
        <taxon>Magnoliopsida</taxon>
        <taxon>eudicotyledons</taxon>
        <taxon>Gunneridae</taxon>
        <taxon>Pentapetalae</taxon>
        <taxon>rosids</taxon>
        <taxon>malvids</taxon>
        <taxon>Sapindales</taxon>
        <taxon>Sapindaceae</taxon>
        <taxon>Hippocastanoideae</taxon>
        <taxon>Acereae</taxon>
        <taxon>Acer</taxon>
    </lineage>
</organism>
<evidence type="ECO:0000313" key="3">
    <source>
        <dbReference type="Proteomes" id="UP001168877"/>
    </source>
</evidence>